<keyword evidence="2" id="KW-0812">Transmembrane</keyword>
<evidence type="ECO:0000256" key="2">
    <source>
        <dbReference type="SAM" id="Phobius"/>
    </source>
</evidence>
<keyword evidence="2" id="KW-0472">Membrane</keyword>
<feature type="transmembrane region" description="Helical" evidence="2">
    <location>
        <begin position="700"/>
        <end position="723"/>
    </location>
</feature>
<keyword evidence="2" id="KW-1133">Transmembrane helix</keyword>
<protein>
    <submittedName>
        <fullName evidence="3">Uncharacterized protein</fullName>
    </submittedName>
</protein>
<evidence type="ECO:0000256" key="1">
    <source>
        <dbReference type="SAM" id="MobiDB-lite"/>
    </source>
</evidence>
<gene>
    <name evidence="3" type="ORF">PBIL07802_LOCUS885</name>
</gene>
<feature type="region of interest" description="Disordered" evidence="1">
    <location>
        <begin position="580"/>
        <end position="601"/>
    </location>
</feature>
<reference evidence="3" key="1">
    <citation type="submission" date="2021-01" db="EMBL/GenBank/DDBJ databases">
        <authorList>
            <person name="Corre E."/>
            <person name="Pelletier E."/>
            <person name="Niang G."/>
            <person name="Scheremetjew M."/>
            <person name="Finn R."/>
            <person name="Kale V."/>
            <person name="Holt S."/>
            <person name="Cochrane G."/>
            <person name="Meng A."/>
            <person name="Brown T."/>
            <person name="Cohen L."/>
        </authorList>
    </citation>
    <scope>NUCLEOTIDE SEQUENCE</scope>
    <source>
        <strain evidence="3">NIES-2562</strain>
    </source>
</reference>
<sequence>MGGKSRWLCKAIDSSKAEWGALSKKRKSACLHGLFFFSLQIAALTYLMVERQADPTKQLDDSFWKSTYFPKESSSFEGLDNPHGVILTTIPKGPLVEQLKFRSVIDTWLTVDKGIKVIVMGKESRRVSKLWQGDPRVVLVDKEDPKAAWAAVKDKFGHALYVVLTDADTLLPHKFLAKIPPLITALNHFNFLAYTKTWMLDEGMVPDISRRSFVDLSEKIRRADEDESRYVTVWGIEAWEAALKSAGRKLAYQMSTSVISLEASTTCLRLSAQTSKYAAERQEMLISQQRARADKLGITRTSKKSSAYSSISVQDFLWRGDGIESKKDAFITEPSPSSIVVKVHEVSAGKAFSHLAPVTILLGVLVWLSELSRCVAGYNGGRKASSSPTRGDASPFSPPISRRQPTLVERLSEQWPLFHGGVLVPVFIVLCVFSSVLFLASGKAFSSERDLFSSTFQARGTLVYFGGGVSPIQAFYFGLFCLVNTIGVAICERLLQKDADDILEVMSSPLELRVDGVDEVSIISRTSSAPLEGGLSKSEARSAAGLPPATPPHRGDQLEGLYVHQQSPIIGRKRLNSRDLGENNISRGSPNVSESEFGEKGRERRRSLYLNGYSSGGSNSKSRRGLSLMLSQLSANSAQNRSPRLFLSLTRAGRSAIFDTQWIFHVVALYLGLVGVVATHDMQIVTGGSGGSQVSSFFPFLAITNVAACVAAFCGSVCAWLLVNVSNKSADAVRLNTPTARF</sequence>
<accession>A0A7S3CVL0</accession>
<dbReference type="EMBL" id="HBIB01001297">
    <property type="protein sequence ID" value="CAE0238742.1"/>
    <property type="molecule type" value="Transcribed_RNA"/>
</dbReference>
<feature type="region of interest" description="Disordered" evidence="1">
    <location>
        <begin position="379"/>
        <end position="401"/>
    </location>
</feature>
<feature type="region of interest" description="Disordered" evidence="1">
    <location>
        <begin position="529"/>
        <end position="557"/>
    </location>
</feature>
<proteinExistence type="predicted"/>
<feature type="compositionally biased region" description="Polar residues" evidence="1">
    <location>
        <begin position="583"/>
        <end position="594"/>
    </location>
</feature>
<organism evidence="3">
    <name type="scientific">Palpitomonas bilix</name>
    <dbReference type="NCBI Taxonomy" id="652834"/>
    <lineage>
        <taxon>Eukaryota</taxon>
        <taxon>Eukaryota incertae sedis</taxon>
    </lineage>
</organism>
<dbReference type="AlphaFoldDB" id="A0A7S3CVL0"/>
<feature type="transmembrane region" description="Helical" evidence="2">
    <location>
        <begin position="662"/>
        <end position="680"/>
    </location>
</feature>
<evidence type="ECO:0000313" key="3">
    <source>
        <dbReference type="EMBL" id="CAE0238742.1"/>
    </source>
</evidence>
<feature type="transmembrane region" description="Helical" evidence="2">
    <location>
        <begin position="417"/>
        <end position="440"/>
    </location>
</feature>
<feature type="transmembrane region" description="Helical" evidence="2">
    <location>
        <begin position="29"/>
        <end position="49"/>
    </location>
</feature>
<name>A0A7S3CVL0_9EUKA</name>